<dbReference type="Gene3D" id="3.30.310.10">
    <property type="entry name" value="TATA-Binding Protein"/>
    <property type="match status" value="1"/>
</dbReference>
<feature type="transmembrane region" description="Helical" evidence="2">
    <location>
        <begin position="614"/>
        <end position="633"/>
    </location>
</feature>
<evidence type="ECO:0000313" key="5">
    <source>
        <dbReference type="Proteomes" id="UP000001449"/>
    </source>
</evidence>
<dbReference type="PaxDb" id="35128-Thaps23754"/>
<feature type="compositionally biased region" description="Polar residues" evidence="1">
    <location>
        <begin position="249"/>
        <end position="260"/>
    </location>
</feature>
<dbReference type="InterPro" id="IPR015151">
    <property type="entry name" value="B-adaptin_app_sub_C"/>
</dbReference>
<feature type="region of interest" description="Disordered" evidence="1">
    <location>
        <begin position="749"/>
        <end position="792"/>
    </location>
</feature>
<keyword evidence="2" id="KW-1133">Transmembrane helix</keyword>
<feature type="compositionally biased region" description="Polar residues" evidence="1">
    <location>
        <begin position="755"/>
        <end position="764"/>
    </location>
</feature>
<dbReference type="HOGENOM" id="CLU_310702_0_0_1"/>
<dbReference type="KEGG" id="tps:THAPSDRAFT_23754"/>
<dbReference type="Proteomes" id="UP000001449">
    <property type="component" value="Chromosome 8"/>
</dbReference>
<dbReference type="GO" id="GO:0006886">
    <property type="term" value="P:intracellular protein transport"/>
    <property type="evidence" value="ECO:0007669"/>
    <property type="project" value="InterPro"/>
</dbReference>
<dbReference type="RefSeq" id="XP_002292022.1">
    <property type="nucleotide sequence ID" value="XM_002291986.1"/>
</dbReference>
<dbReference type="InParanoid" id="B8C6W2"/>
<sequence length="947" mass="106219">MQIAKDSFDQDDEYQLNSSIDEEVEELNRLLQEETIQPLVEEMQQEETALVDETRDILMKSALPTRTKQSHDVKRLASMFESPLTTSVTTPASSRRVTLQPFVGDAETRVAVDEDASFSIDGAEVLFDKSPFASNRVGSVKTIMHRRETSPLSTMNSLLETSSVHPTTSTALHFTSTMAQETFPTLPKPPVPPTETPSFGKVRDKSAGRNVMQQKVTVSNDDFINQQRRALVQGLKLRLHIEGDFDASTPSSVVEDNSSLRCGHPTELPDSNPILISETRHNIDEDRYHTSTKQYDEESSPIYMHRTGATTLGTSTSCHLDLPTARSFDDDSRAPSVTCEYDKSRDKTLFSHLMNQIKDCCCCTSVWLFVAMVINAVQHIIYPSLRNYILGCVDEWLQMIKLFPSAATMVLSWTVAMNRGIGVALVSLVVSMITELSTTAPTFNCALALLFLFIQVKPQASESQYYDLILIVMVVFSIGIDLNWLSSRYLPEPLAGVEEGNWFDFRMEREDSSLQSIAYYGLGFNMLLKAAALDQCLKSSPRGRARQKCLECMKVIVIPTVSENLHQAIRAKFIAIAWVELVCCVSLFFCFGFAEADGPTASLFQTGTNQLLSLQGMLLFKGMSGSFVFLVMLHNIRIKEFCSQFGCSNVCPMLLDGDTTTRRDRRLASSITKSFKYILLSKLADFTVGSLLWRSLALVYKETSVDVPKETSATLILVLFTQMFSTLFVPILGMVLAWHVKLSNQNKRSSRQEVMLNNTPNSSRTKMRDHSRRSVGSSPTEVQTSPSADYDLRCDVGKSQNLFETRLSSATPPNNASSPLLEFDITCNPTEFQRLWDSHEKGLVFSSHIDHAPSLSACHKHFHPRGLHIIASGVVGRRTKLFLIAQKRTKQKPNSPQISPSRTESSFLCELWYSQVDKEMHTEVRCHDKRHIPFFVSALALKELFLE</sequence>
<feature type="compositionally biased region" description="Pro residues" evidence="1">
    <location>
        <begin position="186"/>
        <end position="195"/>
    </location>
</feature>
<keyword evidence="2" id="KW-0472">Membrane</keyword>
<keyword evidence="2" id="KW-0812">Transmembrane</keyword>
<feature type="domain" description="Beta-adaptin appendage C-terminal subdomain" evidence="3">
    <location>
        <begin position="826"/>
        <end position="939"/>
    </location>
</feature>
<keyword evidence="5" id="KW-1185">Reference proteome</keyword>
<reference evidence="4 5" key="2">
    <citation type="journal article" date="2008" name="Nature">
        <title>The Phaeodactylum genome reveals the evolutionary history of diatom genomes.</title>
        <authorList>
            <person name="Bowler C."/>
            <person name="Allen A.E."/>
            <person name="Badger J.H."/>
            <person name="Grimwood J."/>
            <person name="Jabbari K."/>
            <person name="Kuo A."/>
            <person name="Maheswari U."/>
            <person name="Martens C."/>
            <person name="Maumus F."/>
            <person name="Otillar R.P."/>
            <person name="Rayko E."/>
            <person name="Salamov A."/>
            <person name="Vandepoele K."/>
            <person name="Beszteri B."/>
            <person name="Gruber A."/>
            <person name="Heijde M."/>
            <person name="Katinka M."/>
            <person name="Mock T."/>
            <person name="Valentin K."/>
            <person name="Verret F."/>
            <person name="Berges J.A."/>
            <person name="Brownlee C."/>
            <person name="Cadoret J.P."/>
            <person name="Chiovitti A."/>
            <person name="Choi C.J."/>
            <person name="Coesel S."/>
            <person name="De Martino A."/>
            <person name="Detter J.C."/>
            <person name="Durkin C."/>
            <person name="Falciatore A."/>
            <person name="Fournet J."/>
            <person name="Haruta M."/>
            <person name="Huysman M.J."/>
            <person name="Jenkins B.D."/>
            <person name="Jiroutova K."/>
            <person name="Jorgensen R.E."/>
            <person name="Joubert Y."/>
            <person name="Kaplan A."/>
            <person name="Kroger N."/>
            <person name="Kroth P.G."/>
            <person name="La Roche J."/>
            <person name="Lindquist E."/>
            <person name="Lommer M."/>
            <person name="Martin-Jezequel V."/>
            <person name="Lopez P.J."/>
            <person name="Lucas S."/>
            <person name="Mangogna M."/>
            <person name="McGinnis K."/>
            <person name="Medlin L.K."/>
            <person name="Montsant A."/>
            <person name="Oudot-Le Secq M.P."/>
            <person name="Napoli C."/>
            <person name="Obornik M."/>
            <person name="Parker M.S."/>
            <person name="Petit J.L."/>
            <person name="Porcel B.M."/>
            <person name="Poulsen N."/>
            <person name="Robison M."/>
            <person name="Rychlewski L."/>
            <person name="Rynearson T.A."/>
            <person name="Schmutz J."/>
            <person name="Shapiro H."/>
            <person name="Siaut M."/>
            <person name="Stanley M."/>
            <person name="Sussman M.R."/>
            <person name="Taylor A.R."/>
            <person name="Vardi A."/>
            <person name="von Dassow P."/>
            <person name="Vyverman W."/>
            <person name="Willis A."/>
            <person name="Wyrwicz L.S."/>
            <person name="Rokhsar D.S."/>
            <person name="Weissenbach J."/>
            <person name="Armbrust E.V."/>
            <person name="Green B.R."/>
            <person name="Van de Peer Y."/>
            <person name="Grigoriev I.V."/>
        </authorList>
    </citation>
    <scope>NUCLEOTIDE SEQUENCE [LARGE SCALE GENOMIC DNA]</scope>
    <source>
        <strain evidence="4 5">CCMP1335</strain>
    </source>
</reference>
<evidence type="ECO:0000313" key="4">
    <source>
        <dbReference type="EMBL" id="EED90873.1"/>
    </source>
</evidence>
<dbReference type="AlphaFoldDB" id="B8C6W2"/>
<organism evidence="4 5">
    <name type="scientific">Thalassiosira pseudonana</name>
    <name type="common">Marine diatom</name>
    <name type="synonym">Cyclotella nana</name>
    <dbReference type="NCBI Taxonomy" id="35128"/>
    <lineage>
        <taxon>Eukaryota</taxon>
        <taxon>Sar</taxon>
        <taxon>Stramenopiles</taxon>
        <taxon>Ochrophyta</taxon>
        <taxon>Bacillariophyta</taxon>
        <taxon>Coscinodiscophyceae</taxon>
        <taxon>Thalassiosirophycidae</taxon>
        <taxon>Thalassiosirales</taxon>
        <taxon>Thalassiosiraceae</taxon>
        <taxon>Thalassiosira</taxon>
    </lineage>
</organism>
<dbReference type="GeneID" id="7445596"/>
<dbReference type="GO" id="GO:0030131">
    <property type="term" value="C:clathrin adaptor complex"/>
    <property type="evidence" value="ECO:0007669"/>
    <property type="project" value="InterPro"/>
</dbReference>
<evidence type="ECO:0000259" key="3">
    <source>
        <dbReference type="Pfam" id="PF09066"/>
    </source>
</evidence>
<feature type="compositionally biased region" description="Polar residues" evidence="1">
    <location>
        <begin position="774"/>
        <end position="787"/>
    </location>
</feature>
<feature type="region of interest" description="Disordered" evidence="1">
    <location>
        <begin position="249"/>
        <end position="273"/>
    </location>
</feature>
<dbReference type="Pfam" id="PF09066">
    <property type="entry name" value="B2-adapt-app_C"/>
    <property type="match status" value="1"/>
</dbReference>
<feature type="transmembrane region" description="Helical" evidence="2">
    <location>
        <begin position="466"/>
        <end position="485"/>
    </location>
</feature>
<name>B8C6W2_THAPS</name>
<feature type="transmembrane region" description="Helical" evidence="2">
    <location>
        <begin position="436"/>
        <end position="454"/>
    </location>
</feature>
<feature type="transmembrane region" description="Helical" evidence="2">
    <location>
        <begin position="406"/>
        <end position="430"/>
    </location>
</feature>
<dbReference type="InterPro" id="IPR012295">
    <property type="entry name" value="TBP_dom_sf"/>
</dbReference>
<evidence type="ECO:0000256" key="2">
    <source>
        <dbReference type="SAM" id="Phobius"/>
    </source>
</evidence>
<protein>
    <recommendedName>
        <fullName evidence="3">Beta-adaptin appendage C-terminal subdomain domain-containing protein</fullName>
    </recommendedName>
</protein>
<dbReference type="EMBL" id="CM000644">
    <property type="protein sequence ID" value="EED90873.1"/>
    <property type="molecule type" value="Genomic_DNA"/>
</dbReference>
<feature type="transmembrane region" description="Helical" evidence="2">
    <location>
        <begin position="713"/>
        <end position="738"/>
    </location>
</feature>
<reference evidence="4 5" key="1">
    <citation type="journal article" date="2004" name="Science">
        <title>The genome of the diatom Thalassiosira pseudonana: ecology, evolution, and metabolism.</title>
        <authorList>
            <person name="Armbrust E.V."/>
            <person name="Berges J.A."/>
            <person name="Bowler C."/>
            <person name="Green B.R."/>
            <person name="Martinez D."/>
            <person name="Putnam N.H."/>
            <person name="Zhou S."/>
            <person name="Allen A.E."/>
            <person name="Apt K.E."/>
            <person name="Bechner M."/>
            <person name="Brzezinski M.A."/>
            <person name="Chaal B.K."/>
            <person name="Chiovitti A."/>
            <person name="Davis A.K."/>
            <person name="Demarest M.S."/>
            <person name="Detter J.C."/>
            <person name="Glavina T."/>
            <person name="Goodstein D."/>
            <person name="Hadi M.Z."/>
            <person name="Hellsten U."/>
            <person name="Hildebrand M."/>
            <person name="Jenkins B.D."/>
            <person name="Jurka J."/>
            <person name="Kapitonov V.V."/>
            <person name="Kroger N."/>
            <person name="Lau W.W."/>
            <person name="Lane T.W."/>
            <person name="Larimer F.W."/>
            <person name="Lippmeier J.C."/>
            <person name="Lucas S."/>
            <person name="Medina M."/>
            <person name="Montsant A."/>
            <person name="Obornik M."/>
            <person name="Parker M.S."/>
            <person name="Palenik B."/>
            <person name="Pazour G.J."/>
            <person name="Richardson P.M."/>
            <person name="Rynearson T.A."/>
            <person name="Saito M.A."/>
            <person name="Schwartz D.C."/>
            <person name="Thamatrakoln K."/>
            <person name="Valentin K."/>
            <person name="Vardi A."/>
            <person name="Wilkerson F.P."/>
            <person name="Rokhsar D.S."/>
        </authorList>
    </citation>
    <scope>NUCLEOTIDE SEQUENCE [LARGE SCALE GENOMIC DNA]</scope>
    <source>
        <strain evidence="4 5">CCMP1335</strain>
    </source>
</reference>
<gene>
    <name evidence="4" type="ORF">THAPSDRAFT_23754</name>
</gene>
<proteinExistence type="predicted"/>
<dbReference type="GO" id="GO:0016192">
    <property type="term" value="P:vesicle-mediated transport"/>
    <property type="evidence" value="ECO:0007669"/>
    <property type="project" value="InterPro"/>
</dbReference>
<feature type="region of interest" description="Disordered" evidence="1">
    <location>
        <begin position="182"/>
        <end position="209"/>
    </location>
</feature>
<feature type="transmembrane region" description="Helical" evidence="2">
    <location>
        <begin position="573"/>
        <end position="594"/>
    </location>
</feature>
<accession>B8C6W2</accession>
<evidence type="ECO:0000256" key="1">
    <source>
        <dbReference type="SAM" id="MobiDB-lite"/>
    </source>
</evidence>